<dbReference type="Proteomes" id="UP000001235">
    <property type="component" value="Chromosome"/>
</dbReference>
<proteinExistence type="predicted"/>
<dbReference type="EMBL" id="CP002159">
    <property type="protein sequence ID" value="ADL55851.1"/>
    <property type="molecule type" value="Genomic_DNA"/>
</dbReference>
<accession>D9SH54</accession>
<keyword evidence="1" id="KW-0812">Transmembrane</keyword>
<keyword evidence="1" id="KW-0472">Membrane</keyword>
<name>D9SH54_GALCS</name>
<reference evidence="2 3" key="1">
    <citation type="submission" date="2010-08" db="EMBL/GenBank/DDBJ databases">
        <title>Complete sequence of Gallionella capsiferriformans ES-2.</title>
        <authorList>
            <consortium name="US DOE Joint Genome Institute"/>
            <person name="Lucas S."/>
            <person name="Copeland A."/>
            <person name="Lapidus A."/>
            <person name="Cheng J.-F."/>
            <person name="Bruce D."/>
            <person name="Goodwin L."/>
            <person name="Pitluck S."/>
            <person name="Chertkov O."/>
            <person name="Davenport K.W."/>
            <person name="Detter J.C."/>
            <person name="Han C."/>
            <person name="Tapia R."/>
            <person name="Land M."/>
            <person name="Hauser L."/>
            <person name="Chang Y.-J."/>
            <person name="Jeffries C."/>
            <person name="Kyrpides N."/>
            <person name="Ivanova N."/>
            <person name="Mikhailova N."/>
            <person name="Shelobolina E.S."/>
            <person name="Picardal F."/>
            <person name="Roden E."/>
            <person name="Emerson D."/>
            <person name="Woyke T."/>
        </authorList>
    </citation>
    <scope>NUCLEOTIDE SEQUENCE [LARGE SCALE GENOMIC DNA]</scope>
    <source>
        <strain evidence="2 3">ES-2</strain>
    </source>
</reference>
<dbReference type="eggNOG" id="ENOG50332B5">
    <property type="taxonomic scope" value="Bacteria"/>
</dbReference>
<dbReference type="AlphaFoldDB" id="D9SH54"/>
<evidence type="ECO:0000313" key="3">
    <source>
        <dbReference type="Proteomes" id="UP000001235"/>
    </source>
</evidence>
<evidence type="ECO:0008006" key="4">
    <source>
        <dbReference type="Google" id="ProtNLM"/>
    </source>
</evidence>
<gene>
    <name evidence="2" type="ordered locus">Galf_1841</name>
</gene>
<dbReference type="KEGG" id="gca:Galf_1841"/>
<dbReference type="RefSeq" id="WP_013293785.1">
    <property type="nucleotide sequence ID" value="NC_014394.1"/>
</dbReference>
<evidence type="ECO:0000256" key="1">
    <source>
        <dbReference type="SAM" id="Phobius"/>
    </source>
</evidence>
<keyword evidence="3" id="KW-1185">Reference proteome</keyword>
<evidence type="ECO:0000313" key="2">
    <source>
        <dbReference type="EMBL" id="ADL55851.1"/>
    </source>
</evidence>
<keyword evidence="1" id="KW-1133">Transmembrane helix</keyword>
<feature type="transmembrane region" description="Helical" evidence="1">
    <location>
        <begin position="74"/>
        <end position="93"/>
    </location>
</feature>
<organism evidence="2 3">
    <name type="scientific">Gallionella capsiferriformans (strain ES-2)</name>
    <name type="common">Gallionella ferruginea capsiferriformans (strain ES-2)</name>
    <dbReference type="NCBI Taxonomy" id="395494"/>
    <lineage>
        <taxon>Bacteria</taxon>
        <taxon>Pseudomonadati</taxon>
        <taxon>Pseudomonadota</taxon>
        <taxon>Betaproteobacteria</taxon>
        <taxon>Nitrosomonadales</taxon>
        <taxon>Gallionellaceae</taxon>
        <taxon>Gallionella</taxon>
    </lineage>
</organism>
<dbReference type="HOGENOM" id="CLU_173187_0_0_4"/>
<protein>
    <recommendedName>
        <fullName evidence="4">Letm1 RBD domain-containing protein</fullName>
    </recommendedName>
</protein>
<sequence length="110" mass="12809">MIAVNKKYLARLQRGWLSVRALNESQANRIRSDLNQARGLIPLLMKRRNGGRWSEDERKTLLRDLRALCHLCPYLIPILMPGGIFMLPVLAYWMDRRRGARPDTHKKNTG</sequence>
<dbReference type="OrthoDB" id="8562605at2"/>